<proteinExistence type="predicted"/>
<feature type="compositionally biased region" description="Basic and acidic residues" evidence="1">
    <location>
        <begin position="145"/>
        <end position="170"/>
    </location>
</feature>
<evidence type="ECO:0000256" key="1">
    <source>
        <dbReference type="SAM" id="MobiDB-lite"/>
    </source>
</evidence>
<feature type="compositionally biased region" description="Polar residues" evidence="1">
    <location>
        <begin position="55"/>
        <end position="64"/>
    </location>
</feature>
<gene>
    <name evidence="2" type="ORF">PSHT_01360</name>
</gene>
<feature type="compositionally biased region" description="Polar residues" evidence="1">
    <location>
        <begin position="199"/>
        <end position="211"/>
    </location>
</feature>
<evidence type="ECO:0000313" key="2">
    <source>
        <dbReference type="EMBL" id="POW22433.1"/>
    </source>
</evidence>
<accession>A0A2S4WKZ5</accession>
<evidence type="ECO:0000313" key="3">
    <source>
        <dbReference type="Proteomes" id="UP000238274"/>
    </source>
</evidence>
<name>A0A2S4WKZ5_9BASI</name>
<reference evidence="3" key="3">
    <citation type="journal article" date="2018" name="Mol. Plant Microbe Interact.">
        <title>Genome sequence resources for the wheat stripe rust pathogen (Puccinia striiformis f. sp. tritici) and the barley stripe rust pathogen (Puccinia striiformis f. sp. hordei).</title>
        <authorList>
            <person name="Xia C."/>
            <person name="Wang M."/>
            <person name="Yin C."/>
            <person name="Cornejo O.E."/>
            <person name="Hulbert S.H."/>
            <person name="Chen X."/>
        </authorList>
    </citation>
    <scope>NUCLEOTIDE SEQUENCE [LARGE SCALE GENOMIC DNA]</scope>
    <source>
        <strain evidence="3">93TX-2</strain>
    </source>
</reference>
<dbReference type="AlphaFoldDB" id="A0A2S4WKZ5"/>
<dbReference type="EMBL" id="PKSM01000010">
    <property type="protein sequence ID" value="POW22433.1"/>
    <property type="molecule type" value="Genomic_DNA"/>
</dbReference>
<dbReference type="VEuPathDB" id="FungiDB:PSHT_01360"/>
<reference evidence="3" key="2">
    <citation type="journal article" date="2018" name="BMC Genomics">
        <title>Genomic insights into host adaptation between the wheat stripe rust pathogen (Puccinia striiformis f. sp. tritici) and the barley stripe rust pathogen (Puccinia striiformis f. sp. hordei).</title>
        <authorList>
            <person name="Xia C."/>
            <person name="Wang M."/>
            <person name="Yin C."/>
            <person name="Cornejo O.E."/>
            <person name="Hulbert S.H."/>
            <person name="Chen X."/>
        </authorList>
    </citation>
    <scope>NUCLEOTIDE SEQUENCE [LARGE SCALE GENOMIC DNA]</scope>
    <source>
        <strain evidence="3">93TX-2</strain>
    </source>
</reference>
<dbReference type="VEuPathDB" id="FungiDB:PSTT_04974"/>
<feature type="non-terminal residue" evidence="2">
    <location>
        <position position="223"/>
    </location>
</feature>
<feature type="compositionally biased region" description="Polar residues" evidence="1">
    <location>
        <begin position="122"/>
        <end position="131"/>
    </location>
</feature>
<comment type="caution">
    <text evidence="2">The sequence shown here is derived from an EMBL/GenBank/DDBJ whole genome shotgun (WGS) entry which is preliminary data.</text>
</comment>
<protein>
    <submittedName>
        <fullName evidence="2">Uncharacterized protein</fullName>
    </submittedName>
</protein>
<reference evidence="2 3" key="1">
    <citation type="submission" date="2017-12" db="EMBL/GenBank/DDBJ databases">
        <title>Gene loss provides genomic basis for host adaptation in cereal stripe rust fungi.</title>
        <authorList>
            <person name="Xia C."/>
        </authorList>
    </citation>
    <scope>NUCLEOTIDE SEQUENCE [LARGE SCALE GENOMIC DNA]</scope>
    <source>
        <strain evidence="2 3">93TX-2</strain>
    </source>
</reference>
<sequence>YDELAATGHSTTSAVTSESASSKQTTIATPIQSILIFSLRSAEQQLPKTFALNPASRSQRSLSARNRHPFDISRSDSLRKPIRETLKCFCKIRSRTRPDPHHRYRSSSDHQHQERKGFLLSANGSSSTRCSQEYGCGGCQGEARSSTERRRVDPEGGRGSREPSIPDHCKKASRRPKKAQIEDLEIGTVVEEAGESTDDATQAISQASSQLLPPLDLNLNRQR</sequence>
<dbReference type="Proteomes" id="UP000238274">
    <property type="component" value="Unassembled WGS sequence"/>
</dbReference>
<organism evidence="2 3">
    <name type="scientific">Puccinia striiformis</name>
    <dbReference type="NCBI Taxonomy" id="27350"/>
    <lineage>
        <taxon>Eukaryota</taxon>
        <taxon>Fungi</taxon>
        <taxon>Dikarya</taxon>
        <taxon>Basidiomycota</taxon>
        <taxon>Pucciniomycotina</taxon>
        <taxon>Pucciniomycetes</taxon>
        <taxon>Pucciniales</taxon>
        <taxon>Pucciniaceae</taxon>
        <taxon>Puccinia</taxon>
    </lineage>
</organism>
<feature type="region of interest" description="Disordered" evidence="1">
    <location>
        <begin position="121"/>
        <end position="223"/>
    </location>
</feature>
<feature type="compositionally biased region" description="Low complexity" evidence="1">
    <location>
        <begin position="10"/>
        <end position="22"/>
    </location>
</feature>
<keyword evidence="3" id="KW-1185">Reference proteome</keyword>
<feature type="region of interest" description="Disordered" evidence="1">
    <location>
        <begin position="51"/>
        <end position="76"/>
    </location>
</feature>
<feature type="region of interest" description="Disordered" evidence="1">
    <location>
        <begin position="1"/>
        <end position="24"/>
    </location>
</feature>
<feature type="non-terminal residue" evidence="2">
    <location>
        <position position="1"/>
    </location>
</feature>